<sequence>MTLVISTCKLRLSFLAAITDVPTTFSMPSRSSYTTLDFVTSPPNGEDQRNLYDLKDSNIMYLDKDGEDHEINVTLDLLQYAFYEASIGKPCPGPTMLFSSEQPEQPISVPVLPSDTLTMVFQADGTMRMQPEWG</sequence>
<proteinExistence type="predicted"/>
<dbReference type="AlphaFoldDB" id="A0A498KFE1"/>
<dbReference type="EMBL" id="RDQH01000328">
    <property type="protein sequence ID" value="RXI07060.1"/>
    <property type="molecule type" value="Genomic_DNA"/>
</dbReference>
<organism evidence="1 2">
    <name type="scientific">Malus domestica</name>
    <name type="common">Apple</name>
    <name type="synonym">Pyrus malus</name>
    <dbReference type="NCBI Taxonomy" id="3750"/>
    <lineage>
        <taxon>Eukaryota</taxon>
        <taxon>Viridiplantae</taxon>
        <taxon>Streptophyta</taxon>
        <taxon>Embryophyta</taxon>
        <taxon>Tracheophyta</taxon>
        <taxon>Spermatophyta</taxon>
        <taxon>Magnoliopsida</taxon>
        <taxon>eudicotyledons</taxon>
        <taxon>Gunneridae</taxon>
        <taxon>Pentapetalae</taxon>
        <taxon>rosids</taxon>
        <taxon>fabids</taxon>
        <taxon>Rosales</taxon>
        <taxon>Rosaceae</taxon>
        <taxon>Amygdaloideae</taxon>
        <taxon>Maleae</taxon>
        <taxon>Malus</taxon>
    </lineage>
</organism>
<accession>A0A498KFE1</accession>
<protein>
    <submittedName>
        <fullName evidence="1">Uncharacterized protein</fullName>
    </submittedName>
</protein>
<dbReference type="Proteomes" id="UP000290289">
    <property type="component" value="Chromosome 2"/>
</dbReference>
<comment type="caution">
    <text evidence="1">The sequence shown here is derived from an EMBL/GenBank/DDBJ whole genome shotgun (WGS) entry which is preliminary data.</text>
</comment>
<gene>
    <name evidence="1" type="ORF">DVH24_026196</name>
</gene>
<keyword evidence="2" id="KW-1185">Reference proteome</keyword>
<evidence type="ECO:0000313" key="1">
    <source>
        <dbReference type="EMBL" id="RXI07060.1"/>
    </source>
</evidence>
<name>A0A498KFE1_MALDO</name>
<evidence type="ECO:0000313" key="2">
    <source>
        <dbReference type="Proteomes" id="UP000290289"/>
    </source>
</evidence>
<reference evidence="1 2" key="1">
    <citation type="submission" date="2018-10" db="EMBL/GenBank/DDBJ databases">
        <title>A high-quality apple genome assembly.</title>
        <authorList>
            <person name="Hu J."/>
        </authorList>
    </citation>
    <scope>NUCLEOTIDE SEQUENCE [LARGE SCALE GENOMIC DNA]</scope>
    <source>
        <strain evidence="2">cv. HFTH1</strain>
        <tissue evidence="1">Young leaf</tissue>
    </source>
</reference>